<sequence>MSIWLRRIALVLSFRRSIQGKIFIVFSLVILSALVLVGLVIYYNLTNNIKRNAIHYVTDSIRRADENVNVVVQDASRLLALVVTNEDSVINVLQSGNPEVSLAGFRDQKKIDNFLSYLIAYKSSINRISVVSVQGGKIFYEGFPYVDRTTLNNELVSQIVKAPAEKMFISQNYNGREETVTIGRKIVHNRKTIGVVMIDLNYGILSNNYNIRPSEDSGIYVMNDSGEFIYRSSPDPGVKSLPLLRESAGASGVREAKLGGK</sequence>
<dbReference type="EMBL" id="JBHSOW010000043">
    <property type="protein sequence ID" value="MFC5649962.1"/>
    <property type="molecule type" value="Genomic_DNA"/>
</dbReference>
<dbReference type="Proteomes" id="UP001596047">
    <property type="component" value="Unassembled WGS sequence"/>
</dbReference>
<accession>A0ABW0VVQ4</accession>
<evidence type="ECO:0000313" key="2">
    <source>
        <dbReference type="EMBL" id="MFC5649962.1"/>
    </source>
</evidence>
<protein>
    <recommendedName>
        <fullName evidence="4">Cache domain-containing protein</fullName>
    </recommendedName>
</protein>
<proteinExistence type="predicted"/>
<keyword evidence="3" id="KW-1185">Reference proteome</keyword>
<evidence type="ECO:0000256" key="1">
    <source>
        <dbReference type="SAM" id="Phobius"/>
    </source>
</evidence>
<gene>
    <name evidence="2" type="ORF">ACFPYJ_12685</name>
</gene>
<keyword evidence="1" id="KW-0812">Transmembrane</keyword>
<keyword evidence="1" id="KW-0472">Membrane</keyword>
<reference evidence="3" key="1">
    <citation type="journal article" date="2019" name="Int. J. Syst. Evol. Microbiol.">
        <title>The Global Catalogue of Microorganisms (GCM) 10K type strain sequencing project: providing services to taxonomists for standard genome sequencing and annotation.</title>
        <authorList>
            <consortium name="The Broad Institute Genomics Platform"/>
            <consortium name="The Broad Institute Genome Sequencing Center for Infectious Disease"/>
            <person name="Wu L."/>
            <person name="Ma J."/>
        </authorList>
    </citation>
    <scope>NUCLEOTIDE SEQUENCE [LARGE SCALE GENOMIC DNA]</scope>
    <source>
        <strain evidence="3">CGMCC 1.3240</strain>
    </source>
</reference>
<evidence type="ECO:0008006" key="4">
    <source>
        <dbReference type="Google" id="ProtNLM"/>
    </source>
</evidence>
<organism evidence="2 3">
    <name type="scientific">Paenibacillus solisilvae</name>
    <dbReference type="NCBI Taxonomy" id="2486751"/>
    <lineage>
        <taxon>Bacteria</taxon>
        <taxon>Bacillati</taxon>
        <taxon>Bacillota</taxon>
        <taxon>Bacilli</taxon>
        <taxon>Bacillales</taxon>
        <taxon>Paenibacillaceae</taxon>
        <taxon>Paenibacillus</taxon>
    </lineage>
</organism>
<name>A0ABW0VVQ4_9BACL</name>
<dbReference type="RefSeq" id="WP_379188514.1">
    <property type="nucleotide sequence ID" value="NZ_JBHSOW010000043.1"/>
</dbReference>
<comment type="caution">
    <text evidence="2">The sequence shown here is derived from an EMBL/GenBank/DDBJ whole genome shotgun (WGS) entry which is preliminary data.</text>
</comment>
<feature type="transmembrane region" description="Helical" evidence="1">
    <location>
        <begin position="21"/>
        <end position="43"/>
    </location>
</feature>
<evidence type="ECO:0000313" key="3">
    <source>
        <dbReference type="Proteomes" id="UP001596047"/>
    </source>
</evidence>
<keyword evidence="1" id="KW-1133">Transmembrane helix</keyword>